<dbReference type="EMBL" id="CP002447">
    <property type="protein sequence ID" value="ADV14067.1"/>
    <property type="molecule type" value="Genomic_DNA"/>
</dbReference>
<gene>
    <name evidence="13" type="ordered locus">Mesci_4962</name>
</gene>
<dbReference type="AlphaFoldDB" id="E8TNS2"/>
<dbReference type="STRING" id="765698.Mesci_4962"/>
<proteinExistence type="inferred from homology"/>
<evidence type="ECO:0000256" key="4">
    <source>
        <dbReference type="ARBA" id="ARBA00022475"/>
    </source>
</evidence>
<dbReference type="PROSITE" id="PS51012">
    <property type="entry name" value="ABC_TM2"/>
    <property type="match status" value="1"/>
</dbReference>
<dbReference type="InterPro" id="IPR000412">
    <property type="entry name" value="ABC_2_transport"/>
</dbReference>
<feature type="domain" description="ABC transmembrane type-2" evidence="12">
    <location>
        <begin position="27"/>
        <end position="256"/>
    </location>
</feature>
<feature type="transmembrane region" description="Helical" evidence="11">
    <location>
        <begin position="143"/>
        <end position="167"/>
    </location>
</feature>
<dbReference type="Pfam" id="PF01061">
    <property type="entry name" value="ABC2_membrane"/>
    <property type="match status" value="1"/>
</dbReference>
<dbReference type="PANTHER" id="PTHR30413:SF10">
    <property type="entry name" value="CAPSULE POLYSACCHARIDE EXPORT INNER-MEMBRANE PROTEIN CTRC"/>
    <property type="match status" value="1"/>
</dbReference>
<evidence type="ECO:0000256" key="3">
    <source>
        <dbReference type="ARBA" id="ARBA00022448"/>
    </source>
</evidence>
<evidence type="ECO:0000256" key="2">
    <source>
        <dbReference type="ARBA" id="ARBA00007783"/>
    </source>
</evidence>
<evidence type="ECO:0000256" key="5">
    <source>
        <dbReference type="ARBA" id="ARBA00022597"/>
    </source>
</evidence>
<dbReference type="OrthoDB" id="9786910at2"/>
<keyword evidence="8 11" id="KW-1133">Transmembrane helix</keyword>
<dbReference type="KEGG" id="mci:Mesci_4962"/>
<feature type="transmembrane region" description="Helical" evidence="11">
    <location>
        <begin position="179"/>
        <end position="195"/>
    </location>
</feature>
<evidence type="ECO:0000256" key="11">
    <source>
        <dbReference type="RuleBase" id="RU361157"/>
    </source>
</evidence>
<feature type="transmembrane region" description="Helical" evidence="11">
    <location>
        <begin position="232"/>
        <end position="253"/>
    </location>
</feature>
<dbReference type="PIRSF" id="PIRSF006648">
    <property type="entry name" value="DrrB"/>
    <property type="match status" value="1"/>
</dbReference>
<feature type="transmembrane region" description="Helical" evidence="11">
    <location>
        <begin position="66"/>
        <end position="84"/>
    </location>
</feature>
<keyword evidence="4 11" id="KW-1003">Cell membrane</keyword>
<dbReference type="GO" id="GO:0140359">
    <property type="term" value="F:ABC-type transporter activity"/>
    <property type="evidence" value="ECO:0007669"/>
    <property type="project" value="InterPro"/>
</dbReference>
<evidence type="ECO:0000313" key="14">
    <source>
        <dbReference type="Proteomes" id="UP000007471"/>
    </source>
</evidence>
<feature type="transmembrane region" description="Helical" evidence="11">
    <location>
        <begin position="104"/>
        <end position="137"/>
    </location>
</feature>
<reference evidence="14" key="1">
    <citation type="submission" date="2011-01" db="EMBL/GenBank/DDBJ databases">
        <title>Complete sequence of chromosome of Mesorhizobium ciceri bv. biserrulae WSM1271.</title>
        <authorList>
            <person name="Lucas S."/>
            <person name="Copeland A."/>
            <person name="Lapidus A."/>
            <person name="Cheng J.-F."/>
            <person name="Goodwin L."/>
            <person name="Pitluck S."/>
            <person name="Teshima H."/>
            <person name="Detter J.C."/>
            <person name="Han C."/>
            <person name="Tapia R."/>
            <person name="Land M."/>
            <person name="Hauser L."/>
            <person name="Kyrpides N."/>
            <person name="Ivanova N."/>
            <person name="Nandasena K."/>
            <person name="Reeve W.G."/>
            <person name="Howieson J.G."/>
            <person name="O'Hara G."/>
            <person name="Tiwari R.P."/>
            <person name="Woyke T."/>
        </authorList>
    </citation>
    <scope>NUCLEOTIDE SEQUENCE [LARGE SCALE GENOMIC DNA]</scope>
    <source>
        <strain evidence="14">HAMBI 2942 / LMG 23838 / WSM1271</strain>
    </source>
</reference>
<dbReference type="RefSeq" id="WP_013532720.1">
    <property type="nucleotide sequence ID" value="NC_014923.1"/>
</dbReference>
<dbReference type="GO" id="GO:0015920">
    <property type="term" value="P:lipopolysaccharide transport"/>
    <property type="evidence" value="ECO:0007669"/>
    <property type="project" value="TreeGrafter"/>
</dbReference>
<keyword evidence="5" id="KW-0762">Sugar transport</keyword>
<keyword evidence="10 11" id="KW-0472">Membrane</keyword>
<protein>
    <recommendedName>
        <fullName evidence="11">Transport permease protein</fullName>
    </recommendedName>
</protein>
<dbReference type="PANTHER" id="PTHR30413">
    <property type="entry name" value="INNER MEMBRANE TRANSPORT PERMEASE"/>
    <property type="match status" value="1"/>
</dbReference>
<evidence type="ECO:0000313" key="13">
    <source>
        <dbReference type="EMBL" id="ADV14067.1"/>
    </source>
</evidence>
<keyword evidence="3 11" id="KW-0813">Transport</keyword>
<evidence type="ECO:0000256" key="7">
    <source>
        <dbReference type="ARBA" id="ARBA00022903"/>
    </source>
</evidence>
<evidence type="ECO:0000259" key="12">
    <source>
        <dbReference type="PROSITE" id="PS51012"/>
    </source>
</evidence>
<feature type="transmembrane region" description="Helical" evidence="11">
    <location>
        <begin position="25"/>
        <end position="46"/>
    </location>
</feature>
<organism evidence="13 14">
    <name type="scientific">Mesorhizobium ciceri biovar biserrulae (strain HAMBI 2942 / LMG 23838 / WSM1271)</name>
    <dbReference type="NCBI Taxonomy" id="765698"/>
    <lineage>
        <taxon>Bacteria</taxon>
        <taxon>Pseudomonadati</taxon>
        <taxon>Pseudomonadota</taxon>
        <taxon>Alphaproteobacteria</taxon>
        <taxon>Hyphomicrobiales</taxon>
        <taxon>Phyllobacteriaceae</taxon>
        <taxon>Mesorhizobium</taxon>
    </lineage>
</organism>
<keyword evidence="7" id="KW-0972">Capsule biogenesis/degradation</keyword>
<comment type="subcellular location">
    <subcellularLocation>
        <location evidence="11">Cell inner membrane</location>
        <topology evidence="11">Multi-pass membrane protein</topology>
    </subcellularLocation>
    <subcellularLocation>
        <location evidence="1">Cell membrane</location>
        <topology evidence="1">Multi-pass membrane protein</topology>
    </subcellularLocation>
</comment>
<dbReference type="HOGENOM" id="CLU_060703_1_1_5"/>
<keyword evidence="9" id="KW-0625">Polysaccharide transport</keyword>
<evidence type="ECO:0000256" key="9">
    <source>
        <dbReference type="ARBA" id="ARBA00023047"/>
    </source>
</evidence>
<dbReference type="InterPro" id="IPR047817">
    <property type="entry name" value="ABC2_TM_bact-type"/>
</dbReference>
<keyword evidence="6 11" id="KW-0812">Transmembrane</keyword>
<name>E8TNS2_MESCW</name>
<evidence type="ECO:0000256" key="8">
    <source>
        <dbReference type="ARBA" id="ARBA00022989"/>
    </source>
</evidence>
<dbReference type="Proteomes" id="UP000007471">
    <property type="component" value="Chromosome"/>
</dbReference>
<evidence type="ECO:0000256" key="1">
    <source>
        <dbReference type="ARBA" id="ARBA00004651"/>
    </source>
</evidence>
<accession>E8TNS2</accession>
<dbReference type="InterPro" id="IPR013525">
    <property type="entry name" value="ABC2_TM"/>
</dbReference>
<dbReference type="PATRIC" id="fig|765698.3.peg.5479"/>
<dbReference type="GO" id="GO:0043190">
    <property type="term" value="C:ATP-binding cassette (ABC) transporter complex"/>
    <property type="evidence" value="ECO:0007669"/>
    <property type="project" value="InterPro"/>
</dbReference>
<evidence type="ECO:0000256" key="10">
    <source>
        <dbReference type="ARBA" id="ARBA00023136"/>
    </source>
</evidence>
<dbReference type="GO" id="GO:0015774">
    <property type="term" value="P:polysaccharide transport"/>
    <property type="evidence" value="ECO:0007669"/>
    <property type="project" value="UniProtKB-KW"/>
</dbReference>
<dbReference type="eggNOG" id="COG1682">
    <property type="taxonomic scope" value="Bacteria"/>
</dbReference>
<comment type="similarity">
    <text evidence="2 11">Belongs to the ABC-2 integral membrane protein family.</text>
</comment>
<sequence length="264" mass="28990">MISQRDFQVLSNLVRRDVSSRFKGSFFGIGWALLTPLLTLSVFTLMFGSVFGVKWAAAGANQNHSVGFFALALFCGLMFFNFYAEVLSKSTGAILNNATFVKKIVFPIEILPAVVTGSAMVQLGISLAVLLVFTLIITGSLSLYILLAPLTIVPFVLLVQGIAWVLASLGVYFRDISQMIGPVLTASMFLSPMFTPRTSMPEWLRPWVVLNPLTVPIENFRAVVLMDTLPSWWALAAYFCVALIVALLGRLFFEKTRGGFADVI</sequence>
<evidence type="ECO:0000256" key="6">
    <source>
        <dbReference type="ARBA" id="ARBA00022692"/>
    </source>
</evidence>